<comment type="caution">
    <text evidence="1">The sequence shown here is derived from an EMBL/GenBank/DDBJ whole genome shotgun (WGS) entry which is preliminary data.</text>
</comment>
<name>A0ACB8ZZ29_ARCLA</name>
<evidence type="ECO:0000313" key="1">
    <source>
        <dbReference type="EMBL" id="KAI3702822.1"/>
    </source>
</evidence>
<gene>
    <name evidence="1" type="ORF">L6452_28574</name>
</gene>
<organism evidence="1 2">
    <name type="scientific">Arctium lappa</name>
    <name type="common">Greater burdock</name>
    <name type="synonym">Lappa major</name>
    <dbReference type="NCBI Taxonomy" id="4217"/>
    <lineage>
        <taxon>Eukaryota</taxon>
        <taxon>Viridiplantae</taxon>
        <taxon>Streptophyta</taxon>
        <taxon>Embryophyta</taxon>
        <taxon>Tracheophyta</taxon>
        <taxon>Spermatophyta</taxon>
        <taxon>Magnoliopsida</taxon>
        <taxon>eudicotyledons</taxon>
        <taxon>Gunneridae</taxon>
        <taxon>Pentapetalae</taxon>
        <taxon>asterids</taxon>
        <taxon>campanulids</taxon>
        <taxon>Asterales</taxon>
        <taxon>Asteraceae</taxon>
        <taxon>Carduoideae</taxon>
        <taxon>Cardueae</taxon>
        <taxon>Arctiinae</taxon>
        <taxon>Arctium</taxon>
    </lineage>
</organism>
<dbReference type="Proteomes" id="UP001055879">
    <property type="component" value="Linkage Group LG09"/>
</dbReference>
<sequence>MADSTKSKSTNLRPEKTSGTDDTPSKLPEKRQVDGKSRIQKCINFDQVLRKDMVDTDLQLPDIEIRDEDITFKKNQGNPSVEEPNISGGPGNVFGPEKCDDRDKSINGLVNISRKEFKPIVNEESGDIGIATSGLHQMGEEKIKKNGPSERVSGEGNTESKKDKSVENQEDLEAFGSMLGINWESISGRKKENFKRMLLSEGLLADWFVVEGDLFAGGLALESWMKLENDLMEERFVKGLSRK</sequence>
<proteinExistence type="predicted"/>
<dbReference type="EMBL" id="CM042055">
    <property type="protein sequence ID" value="KAI3702822.1"/>
    <property type="molecule type" value="Genomic_DNA"/>
</dbReference>
<reference evidence="2" key="1">
    <citation type="journal article" date="2022" name="Mol. Ecol. Resour.">
        <title>The genomes of chicory, endive, great burdock and yacon provide insights into Asteraceae palaeo-polyploidization history and plant inulin production.</title>
        <authorList>
            <person name="Fan W."/>
            <person name="Wang S."/>
            <person name="Wang H."/>
            <person name="Wang A."/>
            <person name="Jiang F."/>
            <person name="Liu H."/>
            <person name="Zhao H."/>
            <person name="Xu D."/>
            <person name="Zhang Y."/>
        </authorList>
    </citation>
    <scope>NUCLEOTIDE SEQUENCE [LARGE SCALE GENOMIC DNA]</scope>
    <source>
        <strain evidence="2">cv. Niubang</strain>
    </source>
</reference>
<reference evidence="1 2" key="2">
    <citation type="journal article" date="2022" name="Mol. Ecol. Resour.">
        <title>The genomes of chicory, endive, great burdock and yacon provide insights into Asteraceae paleo-polyploidization history and plant inulin production.</title>
        <authorList>
            <person name="Fan W."/>
            <person name="Wang S."/>
            <person name="Wang H."/>
            <person name="Wang A."/>
            <person name="Jiang F."/>
            <person name="Liu H."/>
            <person name="Zhao H."/>
            <person name="Xu D."/>
            <person name="Zhang Y."/>
        </authorList>
    </citation>
    <scope>NUCLEOTIDE SEQUENCE [LARGE SCALE GENOMIC DNA]</scope>
    <source>
        <strain evidence="2">cv. Niubang</strain>
    </source>
</reference>
<evidence type="ECO:0000313" key="2">
    <source>
        <dbReference type="Proteomes" id="UP001055879"/>
    </source>
</evidence>
<accession>A0ACB8ZZ29</accession>
<protein>
    <submittedName>
        <fullName evidence="1">Uncharacterized protein</fullName>
    </submittedName>
</protein>
<keyword evidence="2" id="KW-1185">Reference proteome</keyword>